<dbReference type="RefSeq" id="WP_072307260.1">
    <property type="nucleotide sequence ID" value="NZ_FMIQ01000006.1"/>
</dbReference>
<dbReference type="Proteomes" id="UP000094844">
    <property type="component" value="Unassembled WGS sequence"/>
</dbReference>
<dbReference type="InterPro" id="IPR036630">
    <property type="entry name" value="Head_decoration_D_sf"/>
</dbReference>
<evidence type="ECO:0000313" key="2">
    <source>
        <dbReference type="Proteomes" id="UP000094844"/>
    </source>
</evidence>
<dbReference type="Gene3D" id="2.40.300.10">
    <property type="entry name" value="Head decoration protein D"/>
    <property type="match status" value="1"/>
</dbReference>
<reference evidence="1 2" key="1">
    <citation type="submission" date="2016-09" db="EMBL/GenBank/DDBJ databases">
        <authorList>
            <person name="Capua I."/>
            <person name="De Benedictis P."/>
            <person name="Joannis T."/>
            <person name="Lombin L.H."/>
            <person name="Cattoli G."/>
        </authorList>
    </citation>
    <scope>NUCLEOTIDE SEQUENCE [LARGE SCALE GENOMIC DNA]</scope>
    <source>
        <strain evidence="1 2">GB001</strain>
    </source>
</reference>
<dbReference type="Pfam" id="PF02924">
    <property type="entry name" value="HDPD"/>
    <property type="match status" value="1"/>
</dbReference>
<name>A0A1C6YVE8_HAFAL</name>
<organism evidence="1 2">
    <name type="scientific">Hafnia alvei</name>
    <dbReference type="NCBI Taxonomy" id="569"/>
    <lineage>
        <taxon>Bacteria</taxon>
        <taxon>Pseudomonadati</taxon>
        <taxon>Pseudomonadota</taxon>
        <taxon>Gammaproteobacteria</taxon>
        <taxon>Enterobacterales</taxon>
        <taxon>Hafniaceae</taxon>
        <taxon>Hafnia</taxon>
    </lineage>
</organism>
<evidence type="ECO:0000313" key="1">
    <source>
        <dbReference type="EMBL" id="SCM50842.1"/>
    </source>
</evidence>
<dbReference type="OrthoDB" id="5904240at2"/>
<dbReference type="SUPFAM" id="SSF51274">
    <property type="entry name" value="Head decoration protein D (gpD, major capsid protein D)"/>
    <property type="match status" value="1"/>
</dbReference>
<dbReference type="AlphaFoldDB" id="A0A1C6YVE8"/>
<proteinExistence type="predicted"/>
<dbReference type="InterPro" id="IPR004195">
    <property type="entry name" value="Head_decoration_D"/>
</dbReference>
<gene>
    <name evidence="1" type="ORF">BN1044_00290</name>
</gene>
<sequence length="108" mass="11301">MNQENFEHFQPLGSNDPAYTGVGMGAMTADTPAFTPLMLDATSNALVVWDGAHAGQVIGVLALDAAAGATTLTYYKSGTFRIDVVKWPEGVSDTLKYNAFAGTALSVV</sequence>
<dbReference type="EMBL" id="FMIQ01000006">
    <property type="protein sequence ID" value="SCM50842.1"/>
    <property type="molecule type" value="Genomic_DNA"/>
</dbReference>
<accession>A0A1C6YVE8</accession>
<protein>
    <submittedName>
        <fullName evidence="1">Bacteriophage lambda head decoration protein D</fullName>
    </submittedName>
</protein>